<evidence type="ECO:0000256" key="1">
    <source>
        <dbReference type="SAM" id="MobiDB-lite"/>
    </source>
</evidence>
<evidence type="ECO:0000313" key="2">
    <source>
        <dbReference type="EMBL" id="KAF4752267.1"/>
    </source>
</evidence>
<accession>A0A7J6U685</accession>
<name>A0A7J6U685_PEROL</name>
<dbReference type="AlphaFoldDB" id="A0A7J6U685"/>
<dbReference type="EMBL" id="JABANM010002617">
    <property type="protein sequence ID" value="KAF4752267.1"/>
    <property type="molecule type" value="Genomic_DNA"/>
</dbReference>
<evidence type="ECO:0000313" key="3">
    <source>
        <dbReference type="Proteomes" id="UP000574390"/>
    </source>
</evidence>
<reference evidence="2 3" key="1">
    <citation type="submission" date="2020-04" db="EMBL/GenBank/DDBJ databases">
        <title>Perkinsus olseni comparative genomics.</title>
        <authorList>
            <person name="Bogema D.R."/>
        </authorList>
    </citation>
    <scope>NUCLEOTIDE SEQUENCE [LARGE SCALE GENOMIC DNA]</scope>
    <source>
        <strain evidence="2">ATCC PRA-205</strain>
    </source>
</reference>
<protein>
    <submittedName>
        <fullName evidence="2">Uncharacterized protein</fullName>
    </submittedName>
</protein>
<dbReference type="Proteomes" id="UP000574390">
    <property type="component" value="Unassembled WGS sequence"/>
</dbReference>
<sequence length="191" mass="20352">LLRLPSITDSQEGRGISCLYRSPPLLVLGGGHNIDSGELGSVASHMVDKGRSRNINTVSVAVAKLGLDRVSPADHPVAPYCQDLQQEAHQDTERPVALPEEASGREESPAGLVLAERSLLQRPIPSAVVTVPDVYTGGNSFASSGSDQEQQQQQGYPLLGVRAVLGEPNPPRSSDYYSILLLSSENLECVI</sequence>
<feature type="region of interest" description="Disordered" evidence="1">
    <location>
        <begin position="86"/>
        <end position="108"/>
    </location>
</feature>
<feature type="non-terminal residue" evidence="2">
    <location>
        <position position="1"/>
    </location>
</feature>
<comment type="caution">
    <text evidence="2">The sequence shown here is derived from an EMBL/GenBank/DDBJ whole genome shotgun (WGS) entry which is preliminary data.</text>
</comment>
<gene>
    <name evidence="2" type="ORF">FOZ62_011014</name>
</gene>
<proteinExistence type="predicted"/>
<feature type="non-terminal residue" evidence="2">
    <location>
        <position position="191"/>
    </location>
</feature>
<organism evidence="2 3">
    <name type="scientific">Perkinsus olseni</name>
    <name type="common">Perkinsus atlanticus</name>
    <dbReference type="NCBI Taxonomy" id="32597"/>
    <lineage>
        <taxon>Eukaryota</taxon>
        <taxon>Sar</taxon>
        <taxon>Alveolata</taxon>
        <taxon>Perkinsozoa</taxon>
        <taxon>Perkinsea</taxon>
        <taxon>Perkinsida</taxon>
        <taxon>Perkinsidae</taxon>
        <taxon>Perkinsus</taxon>
    </lineage>
</organism>